<sequence>MLYQIYVLIFKSYALFMRRRHPEVMDIWFRNSLKLGYWAFGKSDIDVTIMVKRGTPELFLRLIKTHDKLKALLPVMGEVVFFDESRDQTLLSLMNPLELKRDPVLMNKYQVAKQAELADKVVFLHKFLMANWSKRTLPQRPEKIEYTLNQVTPHYTLLSSLVELPALVAALLGEDKKFIEEYRYYLDNYGIAHKKCPESDTVYCLFYNKICYLPLNRKISANNLAIMERTIAWELWGCFSNQATDNPEQMKKHMGFLFEQSEDHLTPATSQRLIKSAEELGLL</sequence>
<gene>
    <name evidence="1" type="ORF">C0V70_17725</name>
</gene>
<dbReference type="Proteomes" id="UP000235584">
    <property type="component" value="Chromosome"/>
</dbReference>
<dbReference type="KEGG" id="bsto:C0V70_17725"/>
<protein>
    <submittedName>
        <fullName evidence="1">Uncharacterized protein</fullName>
    </submittedName>
</protein>
<proteinExistence type="predicted"/>
<reference evidence="1 2" key="1">
    <citation type="submission" date="2018-01" db="EMBL/GenBank/DDBJ databases">
        <title>Complete genome sequence of Bacteriovorax stolpii DSM12778.</title>
        <authorList>
            <person name="Tang B."/>
            <person name="Chang J."/>
        </authorList>
    </citation>
    <scope>NUCLEOTIDE SEQUENCE [LARGE SCALE GENOMIC DNA]</scope>
    <source>
        <strain evidence="1 2">DSM 12778</strain>
    </source>
</reference>
<evidence type="ECO:0000313" key="2">
    <source>
        <dbReference type="Proteomes" id="UP000235584"/>
    </source>
</evidence>
<keyword evidence="2" id="KW-1185">Reference proteome</keyword>
<name>A0A2K9NWM6_BACTC</name>
<accession>A0A2K9NWM6</accession>
<dbReference type="EMBL" id="CP025704">
    <property type="protein sequence ID" value="AUN99911.1"/>
    <property type="molecule type" value="Genomic_DNA"/>
</dbReference>
<organism evidence="1 2">
    <name type="scientific">Bacteriovorax stolpii</name>
    <name type="common">Bdellovibrio stolpii</name>
    <dbReference type="NCBI Taxonomy" id="960"/>
    <lineage>
        <taxon>Bacteria</taxon>
        <taxon>Pseudomonadati</taxon>
        <taxon>Bdellovibrionota</taxon>
        <taxon>Bacteriovoracia</taxon>
        <taxon>Bacteriovoracales</taxon>
        <taxon>Bacteriovoracaceae</taxon>
        <taxon>Bacteriovorax</taxon>
    </lineage>
</organism>
<dbReference type="AlphaFoldDB" id="A0A2K9NWM6"/>
<evidence type="ECO:0000313" key="1">
    <source>
        <dbReference type="EMBL" id="AUN99911.1"/>
    </source>
</evidence>